<dbReference type="EMBL" id="BAABKG010000003">
    <property type="protein sequence ID" value="GAA5150322.1"/>
    <property type="molecule type" value="Genomic_DNA"/>
</dbReference>
<organism evidence="4 5">
    <name type="scientific">Nocardioides marinquilinus</name>
    <dbReference type="NCBI Taxonomy" id="1210400"/>
    <lineage>
        <taxon>Bacteria</taxon>
        <taxon>Bacillati</taxon>
        <taxon>Actinomycetota</taxon>
        <taxon>Actinomycetes</taxon>
        <taxon>Propionibacteriales</taxon>
        <taxon>Nocardioidaceae</taxon>
        <taxon>Nocardioides</taxon>
    </lineage>
</organism>
<dbReference type="GO" id="GO:0016779">
    <property type="term" value="F:nucleotidyltransferase activity"/>
    <property type="evidence" value="ECO:0007669"/>
    <property type="project" value="UniProtKB-KW"/>
</dbReference>
<evidence type="ECO:0000313" key="4">
    <source>
        <dbReference type="EMBL" id="GAA5150322.1"/>
    </source>
</evidence>
<dbReference type="InterPro" id="IPR014729">
    <property type="entry name" value="Rossmann-like_a/b/a_fold"/>
</dbReference>
<proteinExistence type="predicted"/>
<keyword evidence="2 4" id="KW-0548">Nucleotidyltransferase</keyword>
<dbReference type="InterPro" id="IPR004821">
    <property type="entry name" value="Cyt_trans-like"/>
</dbReference>
<dbReference type="PANTHER" id="PTHR43793:SF1">
    <property type="entry name" value="FAD SYNTHASE"/>
    <property type="match status" value="1"/>
</dbReference>
<evidence type="ECO:0000256" key="1">
    <source>
        <dbReference type="ARBA" id="ARBA00022679"/>
    </source>
</evidence>
<evidence type="ECO:0000259" key="3">
    <source>
        <dbReference type="Pfam" id="PF01467"/>
    </source>
</evidence>
<dbReference type="Proteomes" id="UP001500221">
    <property type="component" value="Unassembled WGS sequence"/>
</dbReference>
<dbReference type="InterPro" id="IPR050385">
    <property type="entry name" value="Archaeal_FAD_synthase"/>
</dbReference>
<dbReference type="PANTHER" id="PTHR43793">
    <property type="entry name" value="FAD SYNTHASE"/>
    <property type="match status" value="1"/>
</dbReference>
<name>A0ABP9PRT8_9ACTN</name>
<accession>A0ABP9PRT8</accession>
<keyword evidence="5" id="KW-1185">Reference proteome</keyword>
<keyword evidence="1" id="KW-0808">Transferase</keyword>
<feature type="domain" description="Cytidyltransferase-like" evidence="3">
    <location>
        <begin position="2"/>
        <end position="122"/>
    </location>
</feature>
<dbReference type="Gene3D" id="3.40.50.620">
    <property type="entry name" value="HUPs"/>
    <property type="match status" value="1"/>
</dbReference>
<dbReference type="Pfam" id="PF01467">
    <property type="entry name" value="CTP_transf_like"/>
    <property type="match status" value="1"/>
</dbReference>
<reference evidence="5" key="1">
    <citation type="journal article" date="2019" name="Int. J. Syst. Evol. Microbiol.">
        <title>The Global Catalogue of Microorganisms (GCM) 10K type strain sequencing project: providing services to taxonomists for standard genome sequencing and annotation.</title>
        <authorList>
            <consortium name="The Broad Institute Genomics Platform"/>
            <consortium name="The Broad Institute Genome Sequencing Center for Infectious Disease"/>
            <person name="Wu L."/>
            <person name="Ma J."/>
        </authorList>
    </citation>
    <scope>NUCLEOTIDE SEQUENCE [LARGE SCALE GENOMIC DNA]</scope>
    <source>
        <strain evidence="5">JCM 18459</strain>
    </source>
</reference>
<evidence type="ECO:0000313" key="5">
    <source>
        <dbReference type="Proteomes" id="UP001500221"/>
    </source>
</evidence>
<dbReference type="NCBIfam" id="TIGR00125">
    <property type="entry name" value="cyt_tran_rel"/>
    <property type="match status" value="1"/>
</dbReference>
<sequence length="128" mass="14581">MTFGTFDVFHYGHLRVLERAAELGDRLLVGISSDELNASKKQRAPIYPLQERMAIVAGLKVVDGVFVEHSLDLKRDYLREHHADVLVMGDDWEGRFDEFNDTCEVVYLPRTPAISTTELIERISWGSS</sequence>
<evidence type="ECO:0000256" key="2">
    <source>
        <dbReference type="ARBA" id="ARBA00022695"/>
    </source>
</evidence>
<protein>
    <submittedName>
        <fullName evidence="4">Adenylyltransferase/cytidyltransferase family protein</fullName>
    </submittedName>
</protein>
<comment type="caution">
    <text evidence="4">The sequence shown here is derived from an EMBL/GenBank/DDBJ whole genome shotgun (WGS) entry which is preliminary data.</text>
</comment>
<dbReference type="SUPFAM" id="SSF52374">
    <property type="entry name" value="Nucleotidylyl transferase"/>
    <property type="match status" value="1"/>
</dbReference>
<gene>
    <name evidence="4" type="ORF">GCM10023340_27200</name>
</gene>